<feature type="domain" description="VanZ-like" evidence="2">
    <location>
        <begin position="75"/>
        <end position="152"/>
    </location>
</feature>
<dbReference type="Proteomes" id="UP001241926">
    <property type="component" value="Unassembled WGS sequence"/>
</dbReference>
<evidence type="ECO:0000313" key="3">
    <source>
        <dbReference type="EMBL" id="MDL2080748.1"/>
    </source>
</evidence>
<keyword evidence="1" id="KW-0472">Membrane</keyword>
<keyword evidence="1" id="KW-0812">Transmembrane</keyword>
<reference evidence="3 4" key="1">
    <citation type="submission" date="2023-05" db="EMBL/GenBank/DDBJ databases">
        <title>Streptomyces fuscus sp. nov., a brown-black pigment producing actinomyces isolated from dry sand of Sea duck farm.</title>
        <authorList>
            <person name="Xie J."/>
            <person name="Shen N."/>
        </authorList>
    </citation>
    <scope>NUCLEOTIDE SEQUENCE [LARGE SCALE GENOMIC DNA]</scope>
    <source>
        <strain evidence="3 4">GXMU-J15</strain>
    </source>
</reference>
<comment type="caution">
    <text evidence="3">The sequence shown here is derived from an EMBL/GenBank/DDBJ whole genome shotgun (WGS) entry which is preliminary data.</text>
</comment>
<feature type="transmembrane region" description="Helical" evidence="1">
    <location>
        <begin position="12"/>
        <end position="30"/>
    </location>
</feature>
<protein>
    <submittedName>
        <fullName evidence="3">VanZ family protein</fullName>
    </submittedName>
</protein>
<sequence>MFTAIFQNHFGYLAACTLAALVVGGAAWLLSRRLGNPFPMWWGGLAATITGVFGVTFMGSGAANDQCVINHSLTEPFHTTQGLWNLAMTVPLGLFALLAVRQVLPALVGVVALPLAIEFTQATVDGLGRVCDSADAEMNILGSLVGLCVAAVVLARREALNWQGGIKASLIASAVLLTVGAGVARPMLAFTHVDGSGLSTAGSAQRQAVERVVMEAFGDRYELGNVYEQPCGGASCTNVVFTLLSQDKGHSEAFSNGSLSWPDKKHLNVLLEDSDRPSVMGYPVTGAKPPSTQQDAYKIAEQYMREHYPWAKDAVEHKTYPVGDKAQLGWMTSWRWLQDEVLMPRMLDVQVNRAGRISQVDVTLGPTREKLEKAELDTDQAEEAVRDGLVSQYRANGGNDLDAQQIQAKYEVEAFTLKAVERDGTWRPVWLVNVSMRSEEAGADPVEQGEAEMWRVDAVDGRVYDGTDTPVEGD</sequence>
<evidence type="ECO:0000256" key="1">
    <source>
        <dbReference type="SAM" id="Phobius"/>
    </source>
</evidence>
<name>A0ABT7J794_9ACTN</name>
<accession>A0ABT7J794</accession>
<proteinExistence type="predicted"/>
<gene>
    <name evidence="3" type="ORF">QNN03_30310</name>
</gene>
<feature type="transmembrane region" description="Helical" evidence="1">
    <location>
        <begin position="42"/>
        <end position="63"/>
    </location>
</feature>
<organism evidence="3 4">
    <name type="scientific">Streptomyces fuscus</name>
    <dbReference type="NCBI Taxonomy" id="3048495"/>
    <lineage>
        <taxon>Bacteria</taxon>
        <taxon>Bacillati</taxon>
        <taxon>Actinomycetota</taxon>
        <taxon>Actinomycetes</taxon>
        <taxon>Kitasatosporales</taxon>
        <taxon>Streptomycetaceae</taxon>
        <taxon>Streptomyces</taxon>
    </lineage>
</organism>
<keyword evidence="4" id="KW-1185">Reference proteome</keyword>
<dbReference type="InterPro" id="IPR006976">
    <property type="entry name" value="VanZ-like"/>
</dbReference>
<keyword evidence="1" id="KW-1133">Transmembrane helix</keyword>
<dbReference type="EMBL" id="JASJUS010000037">
    <property type="protein sequence ID" value="MDL2080748.1"/>
    <property type="molecule type" value="Genomic_DNA"/>
</dbReference>
<dbReference type="RefSeq" id="WP_285436355.1">
    <property type="nucleotide sequence ID" value="NZ_JASJUS010000037.1"/>
</dbReference>
<dbReference type="Pfam" id="PF04892">
    <property type="entry name" value="VanZ"/>
    <property type="match status" value="1"/>
</dbReference>
<feature type="transmembrane region" description="Helical" evidence="1">
    <location>
        <begin position="136"/>
        <end position="156"/>
    </location>
</feature>
<evidence type="ECO:0000313" key="4">
    <source>
        <dbReference type="Proteomes" id="UP001241926"/>
    </source>
</evidence>
<evidence type="ECO:0000259" key="2">
    <source>
        <dbReference type="Pfam" id="PF04892"/>
    </source>
</evidence>
<feature type="transmembrane region" description="Helical" evidence="1">
    <location>
        <begin position="83"/>
        <end position="100"/>
    </location>
</feature>
<feature type="transmembrane region" description="Helical" evidence="1">
    <location>
        <begin position="168"/>
        <end position="188"/>
    </location>
</feature>